<accession>A0A3A3GB51</accession>
<reference evidence="1 2" key="1">
    <citation type="submission" date="2018-09" db="EMBL/GenBank/DDBJ databases">
        <title>Paenibacillus SK2017-BO5.</title>
        <authorList>
            <person name="Piskunova J.V."/>
            <person name="Dubiley S.A."/>
            <person name="Severinov K.V."/>
        </authorList>
    </citation>
    <scope>NUCLEOTIDE SEQUENCE [LARGE SCALE GENOMIC DNA]</scope>
    <source>
        <strain evidence="1 2">BO5</strain>
    </source>
</reference>
<proteinExistence type="predicted"/>
<organism evidence="1 2">
    <name type="scientific">Paenibacillus thiaminolyticus</name>
    <name type="common">Bacillus thiaminolyticus</name>
    <dbReference type="NCBI Taxonomy" id="49283"/>
    <lineage>
        <taxon>Bacteria</taxon>
        <taxon>Bacillati</taxon>
        <taxon>Bacillota</taxon>
        <taxon>Bacilli</taxon>
        <taxon>Bacillales</taxon>
        <taxon>Paenibacillaceae</taxon>
        <taxon>Paenibacillus</taxon>
    </lineage>
</organism>
<dbReference type="OrthoDB" id="5949858at2"/>
<evidence type="ECO:0000313" key="1">
    <source>
        <dbReference type="EMBL" id="RJG20443.1"/>
    </source>
</evidence>
<dbReference type="Proteomes" id="UP000266177">
    <property type="component" value="Unassembled WGS sequence"/>
</dbReference>
<evidence type="ECO:0000313" key="2">
    <source>
        <dbReference type="Proteomes" id="UP000266177"/>
    </source>
</evidence>
<dbReference type="InterPro" id="IPR036390">
    <property type="entry name" value="WH_DNA-bd_sf"/>
</dbReference>
<dbReference type="EMBL" id="QYZD01000036">
    <property type="protein sequence ID" value="RJG20443.1"/>
    <property type="molecule type" value="Genomic_DNA"/>
</dbReference>
<sequence>MKKNKADLLLHPVRIKIILNVMRQQRATALQLHELLPEVPQATLYRHLHKLAEAEVLIVVEQYQVRGVVEKVYALSQEGVNLTEADLENITKDDHMRYFTTFVSSLLHDFSQYLEQPDINMAQDGVGYRQSSLYLSDDEFEEVMVPFQEALYKAMQHGPAPGRRRRTLSLVVIPEAENKSEGE</sequence>
<name>A0A3A3GB51_PANTH</name>
<dbReference type="Gene3D" id="1.10.10.10">
    <property type="entry name" value="Winged helix-like DNA-binding domain superfamily/Winged helix DNA-binding domain"/>
    <property type="match status" value="1"/>
</dbReference>
<dbReference type="Pfam" id="PF12840">
    <property type="entry name" value="HTH_20"/>
    <property type="match status" value="1"/>
</dbReference>
<gene>
    <name evidence="1" type="ORF">DQX05_25265</name>
</gene>
<dbReference type="Gene3D" id="6.10.140.2180">
    <property type="match status" value="1"/>
</dbReference>
<dbReference type="RefSeq" id="WP_119796108.1">
    <property type="nucleotide sequence ID" value="NZ_QYZD01000036.1"/>
</dbReference>
<dbReference type="NCBIfam" id="NF005061">
    <property type="entry name" value="PRK06474.1"/>
    <property type="match status" value="1"/>
</dbReference>
<dbReference type="InterPro" id="IPR036388">
    <property type="entry name" value="WH-like_DNA-bd_sf"/>
</dbReference>
<dbReference type="SUPFAM" id="SSF46785">
    <property type="entry name" value="Winged helix' DNA-binding domain"/>
    <property type="match status" value="1"/>
</dbReference>
<dbReference type="AlphaFoldDB" id="A0A3A3GB51"/>
<protein>
    <submittedName>
        <fullName evidence="1">Transcriptional regulator</fullName>
    </submittedName>
</protein>
<comment type="caution">
    <text evidence="1">The sequence shown here is derived from an EMBL/GenBank/DDBJ whole genome shotgun (WGS) entry which is preliminary data.</text>
</comment>